<evidence type="ECO:0000313" key="3">
    <source>
        <dbReference type="Proteomes" id="UP000613740"/>
    </source>
</evidence>
<gene>
    <name evidence="2" type="ORF">HYH02_004858</name>
</gene>
<keyword evidence="3" id="KW-1185">Reference proteome</keyword>
<dbReference type="AlphaFoldDB" id="A0A836B870"/>
<accession>A0A836B870</accession>
<feature type="compositionally biased region" description="Low complexity" evidence="1">
    <location>
        <begin position="9"/>
        <end position="18"/>
    </location>
</feature>
<reference evidence="2" key="1">
    <citation type="journal article" date="2020" name="bioRxiv">
        <title>Comparative genomics of Chlamydomonas.</title>
        <authorList>
            <person name="Craig R.J."/>
            <person name="Hasan A.R."/>
            <person name="Ness R.W."/>
            <person name="Keightley P.D."/>
        </authorList>
    </citation>
    <scope>NUCLEOTIDE SEQUENCE</scope>
    <source>
        <strain evidence="2">CCAP 11/173</strain>
    </source>
</reference>
<evidence type="ECO:0000313" key="2">
    <source>
        <dbReference type="EMBL" id="KAG2450353.1"/>
    </source>
</evidence>
<organism evidence="2 3">
    <name type="scientific">Chlamydomonas schloesseri</name>
    <dbReference type="NCBI Taxonomy" id="2026947"/>
    <lineage>
        <taxon>Eukaryota</taxon>
        <taxon>Viridiplantae</taxon>
        <taxon>Chlorophyta</taxon>
        <taxon>core chlorophytes</taxon>
        <taxon>Chlorophyceae</taxon>
        <taxon>CS clade</taxon>
        <taxon>Chlamydomonadales</taxon>
        <taxon>Chlamydomonadaceae</taxon>
        <taxon>Chlamydomonas</taxon>
    </lineage>
</organism>
<evidence type="ECO:0000256" key="1">
    <source>
        <dbReference type="SAM" id="MobiDB-lite"/>
    </source>
</evidence>
<proteinExistence type="predicted"/>
<dbReference type="EMBL" id="JAEHOD010000011">
    <property type="protein sequence ID" value="KAG2450353.1"/>
    <property type="molecule type" value="Genomic_DNA"/>
</dbReference>
<name>A0A836B870_9CHLO</name>
<dbReference type="Proteomes" id="UP000613740">
    <property type="component" value="Unassembled WGS sequence"/>
</dbReference>
<comment type="caution">
    <text evidence="2">The sequence shown here is derived from an EMBL/GenBank/DDBJ whole genome shotgun (WGS) entry which is preliminary data.</text>
</comment>
<sequence>MEGRRDRLAGTADTSGAKAGDGGGWTAGGREAAWRVRALPDGTLVHPGSGGREYAYLFWEALTEGSAVAEEEPAVAGGGGGGGGCSTGAGGSCRDAMVWEEQPEQAQAGGGGGRQLQLQLQRQAGPPATAAAASSVAATATATATAVPAQSPFPSLGPTPADLPLPDFHPARSFCVAGADVERWLYDALAAFGLPVRERTDFLTYLLAAAHGGRRVAADQVCWPV</sequence>
<feature type="region of interest" description="Disordered" evidence="1">
    <location>
        <begin position="1"/>
        <end position="26"/>
    </location>
</feature>
<protein>
    <submittedName>
        <fullName evidence="2">Uncharacterized protein</fullName>
    </submittedName>
</protein>